<dbReference type="InterPro" id="IPR006162">
    <property type="entry name" value="Ppantetheine_attach_site"/>
</dbReference>
<dbReference type="GO" id="GO:0043041">
    <property type="term" value="P:amino acid activation for nonribosomal peptide biosynthetic process"/>
    <property type="evidence" value="ECO:0007669"/>
    <property type="project" value="TreeGrafter"/>
</dbReference>
<dbReference type="OrthoDB" id="2472181at2"/>
<dbReference type="InterPro" id="IPR042099">
    <property type="entry name" value="ANL_N_sf"/>
</dbReference>
<dbReference type="GO" id="GO:0044550">
    <property type="term" value="P:secondary metabolite biosynthetic process"/>
    <property type="evidence" value="ECO:0007669"/>
    <property type="project" value="TreeGrafter"/>
</dbReference>
<dbReference type="Pfam" id="PF13193">
    <property type="entry name" value="AMP-binding_C"/>
    <property type="match status" value="2"/>
</dbReference>
<dbReference type="InterPro" id="IPR020806">
    <property type="entry name" value="PKS_PP-bd"/>
</dbReference>
<protein>
    <submittedName>
        <fullName evidence="6">Non-ribosomal peptide synthetase</fullName>
    </submittedName>
</protein>
<dbReference type="GO" id="GO:0005829">
    <property type="term" value="C:cytosol"/>
    <property type="evidence" value="ECO:0007669"/>
    <property type="project" value="TreeGrafter"/>
</dbReference>
<dbReference type="PROSITE" id="PS50075">
    <property type="entry name" value="CARRIER"/>
    <property type="match status" value="2"/>
</dbReference>
<dbReference type="PROSITE" id="PS00455">
    <property type="entry name" value="AMP_BINDING"/>
    <property type="match status" value="2"/>
</dbReference>
<dbReference type="SUPFAM" id="SSF47336">
    <property type="entry name" value="ACP-like"/>
    <property type="match status" value="2"/>
</dbReference>
<dbReference type="InterPro" id="IPR045851">
    <property type="entry name" value="AMP-bd_C_sf"/>
</dbReference>
<evidence type="ECO:0000256" key="2">
    <source>
        <dbReference type="ARBA" id="ARBA00022450"/>
    </source>
</evidence>
<dbReference type="FunFam" id="2.30.38.10:FF:000001">
    <property type="entry name" value="Non-ribosomal peptide synthetase PvdI"/>
    <property type="match status" value="1"/>
</dbReference>
<name>H5TG23_GORO1</name>
<evidence type="ECO:0000256" key="4">
    <source>
        <dbReference type="SAM" id="MobiDB-lite"/>
    </source>
</evidence>
<dbReference type="GO" id="GO:0008610">
    <property type="term" value="P:lipid biosynthetic process"/>
    <property type="evidence" value="ECO:0007669"/>
    <property type="project" value="UniProtKB-ARBA"/>
</dbReference>
<dbReference type="FunFam" id="3.40.50.12780:FF:000012">
    <property type="entry name" value="Non-ribosomal peptide synthetase"/>
    <property type="match status" value="1"/>
</dbReference>
<dbReference type="Gene3D" id="3.30.559.30">
    <property type="entry name" value="Nonribosomal peptide synthetase, condensation domain"/>
    <property type="match status" value="3"/>
</dbReference>
<gene>
    <name evidence="6" type="ORF">GOOTI_005_01100</name>
</gene>
<comment type="caution">
    <text evidence="6">The sequence shown here is derived from an EMBL/GenBank/DDBJ whole genome shotgun (WGS) entry which is preliminary data.</text>
</comment>
<evidence type="ECO:0000313" key="6">
    <source>
        <dbReference type="EMBL" id="GAB32431.1"/>
    </source>
</evidence>
<dbReference type="PANTHER" id="PTHR45527:SF1">
    <property type="entry name" value="FATTY ACID SYNTHASE"/>
    <property type="match status" value="1"/>
</dbReference>
<feature type="domain" description="Carrier" evidence="5">
    <location>
        <begin position="2012"/>
        <end position="2087"/>
    </location>
</feature>
<proteinExistence type="predicted"/>
<evidence type="ECO:0000313" key="7">
    <source>
        <dbReference type="Proteomes" id="UP000005038"/>
    </source>
</evidence>
<dbReference type="SUPFAM" id="SSF52777">
    <property type="entry name" value="CoA-dependent acyltransferases"/>
    <property type="match status" value="6"/>
</dbReference>
<dbReference type="Gene3D" id="3.40.50.980">
    <property type="match status" value="2"/>
</dbReference>
<dbReference type="Gene3D" id="1.10.1200.10">
    <property type="entry name" value="ACP-like"/>
    <property type="match status" value="2"/>
</dbReference>
<dbReference type="InterPro" id="IPR010071">
    <property type="entry name" value="AA_adenyl_dom"/>
</dbReference>
<comment type="cofactor">
    <cofactor evidence="1">
        <name>pantetheine 4'-phosphate</name>
        <dbReference type="ChEBI" id="CHEBI:47942"/>
    </cofactor>
</comment>
<dbReference type="Gene3D" id="3.40.50.12780">
    <property type="entry name" value="N-terminal domain of ligase-like"/>
    <property type="match status" value="1"/>
</dbReference>
<keyword evidence="7" id="KW-1185">Reference proteome</keyword>
<dbReference type="InterPro" id="IPR000873">
    <property type="entry name" value="AMP-dep_synth/lig_dom"/>
</dbReference>
<dbReference type="Gene3D" id="2.30.38.10">
    <property type="entry name" value="Luciferase, Domain 3"/>
    <property type="match status" value="1"/>
</dbReference>
<evidence type="ECO:0000256" key="1">
    <source>
        <dbReference type="ARBA" id="ARBA00001957"/>
    </source>
</evidence>
<evidence type="ECO:0000259" key="5">
    <source>
        <dbReference type="PROSITE" id="PS50075"/>
    </source>
</evidence>
<sequence length="2677" mass="287612">MADDAQNGDGLIPLELTAAQRGMWFAENLSQGYSVNIAQFLDIRDVDKPLDTSLFVRVAAETGHDLELAFTRIVDVDGIPRQIVDQSIENSVRLLDLRHESDPEFAARQWMNADYQSETNLLEDRLVESALIRVADDRHLWYLRAHHIALDGYAALTAVREVLERYNAALRGLEHRSPVGASLAEIVADDQKYQMSSRRESDRAHWAETVQDLPERVTLARRAATAALVPQNLVAGRQLTAEEQDVLDQTARATSSSAAVLLTAAFSAYLARAATTDDVVLSLPVTGRATAKIKRGSGMLANMLPVRARDVSRSSMRGLIEQMQRELTGALRHQRYRFEDIRTDAGLADTNTASFGPIVNLMFFDQPIEIEGAEVDYRILSSGILEDLRLNIYQASPGAPVVIDLHGNPNVYGSAELQQHVDRFSAFLFRALDDLDALILDVDFLMPGEREEILQWGIGPCLDVDRGGHLLDAYLAQLDARPDTTAVVFGDRRLTLHEFDAVRRRFAGLLHTRGVGVGDNVVVVLDRSVEQVAALYAIVTLGAAYVPVDPQQPDHRRRTIIESVEAAAVVDEAFLSDIASTSVASWSGGVHGGGDHGAYVIFTSGSTGVPKGVKVSHRAIINRLDWMQDEYGIDADDTILYKTPYTFDVSVWELFWPLRQGATMVIAPPGAHRDPDQISRLIADTGVTTLHFVPSMLDVYTEVVAAEKHRKLFASSVRRVFASGEALPATLASRVLAESSAELINLYGPTEAAVDVTAHRVTASEDVVPIGRAVANTDVYVLDKWLQPVPVGVPGELYLAGCQLADGYVGRTALTSERFVANPLQGTGTRMYRTGDLVRWSADHEIEYLGRSDFQIKIRGQRVELGEIEAVLCEAPGIDTAAVVARTDLGSAPVLVAYVRTADTVTDEAEALAWCRRHLPSHMVPHAVVTMTEFPTNASGKLDRASLPVPGVRAETAYVAPRTRIERLLAELTADVLGVDRVGMRDNLFVLGADSLTAARLVSRARTELDIHFNLATLFSVDNIGDLAAAARVSDGGRPRLQPVTERPAIIPVSPLQVRLWFLNRMNPSSGVYNISGAVRLPGGVDRAALNAAVAEVVARHEPLRTRFPMVGGEPVQDVVAVEDAKPTVHDIDVDGTDGRTALLAEAARGFDLLTEMPLRVSLLDEPGGAVVLVVLHHIVGDGFSLPPLINDVFSAYTRHLAGDTTARPAPAVSYVDYTLWSHEALGSLDHPSADAKSSLDFWRAELAGMPDMLALPTDRPRPPVASGAGAYYDFPIDAELSSAVREFARSRSVTPFTVLHGALAIVLSRWSGQNDVAIGTATAGRDEPELAELIGMFVNTVVLRTSVASEDSIADLLAKAHAVRTRALAHADIPFDRVVDALTPARAASRSPLFQVAFTMYPGQNAALHELVPGAELVDARVPAAKFDLAITVTDDDQPDSGGHSVGYDVEFSYATDLFDQSTIADLSEQFRSVVGTLVAADPGMRVGAVDLVQRRPVVSDEVTPKPAAFAHVLAGGLAQAQLDAIAVHGDRDVTWASMEAESNQLARELCSRGIGRGDVVAIAIPRSVHSVLATVAVAKAGAAFVSIDPAHPVARRAEIVDDSGATLGISVRDVSSTLPPTLDWLTLDDENTELQLAGHSGAPLRSEELSDVPRLDDLAYLIYTSGSTGKPKAAAVSHRGLANLVGNQRRILGLDKASRVLHVASPSFDASIFEILMALGAGGALVVSPPGVFGGAELENLIATQRITHAVMTPSALATLDPTRVPDLSHVISVGEACPPELSRRWVRAGHAFYNLYGPTEVTIWATAAGPLSESDEVPIGSEVPGVVAHVLDHALRPAAPGVPGELYLSGVQLARGYHRRPDLTCGRFVADPFGSGGRMYRTGDRVVRDRDGILRYLGRVDFQLKLRGLRIEPGEIDGALHEHRAVDHAVSVGVRGPAGDDVLVSYVVLLPGARATPGDLLLHVSGRLPEYLVPRKIVIVDNFVLTAAGKVDRQALPPVDFDDETPHVAPRTQIETLISDVFCDVLGTSRVSVVSDFFDLGGNSLSATKVAARVGTVLDRTIPVRMIFEHPSVAELARQLSTGNSSGSVTPLRPRSRAEMVPVSEMQRGLWLINQADPASAAYNVALALRLDGELDVVALDLALKDLVARHEALRTVYPMVNGEPIQVIMPADGDWTETLSLRSEPAGSGGAIAEITGKGFDVTAELPVRAALLDVAENSSVLVVVVHHISADGGSMSALARDLMAAYGSRRLGAEPSWQPLPIQYADYSLWQADRLSTVTNGQSECERQLDYWQRRLDGIGDRLDLPTDRVRPRNPTFAGDAVNFTIPAELATELERIAHEHRSTLFMVTQAAFAVLLSRLSGQADIVIGTPFAGRGEQGLDEVVGMFVNTLALRTTVDSSESFTDLLGRVRRDDLVDMSNTDVAFDTIVSRVLKGAPTSHNPIYQVMFAFQNLDFPRLDLGDLTVTPVSEELSAAKVDLQLSLFPQDPGGSATEDLRAQLLFATDLFDRSTIERFAQRYVTLLRSVVDGSDHAVGDLSILSSDEVRADVDTASEEPSPPLPDAIARAAIAAPAGTAVDFGSGSVSFADLDLMAQAMQATTPDRDSALTVALMTLVPDLAAAGPEQFDAVLTELAQHAAAAIAGVGSAGDPATDDTTADGDIGVESMDPRGCP</sequence>
<dbReference type="Pfam" id="PF00501">
    <property type="entry name" value="AMP-binding"/>
    <property type="match status" value="2"/>
</dbReference>
<dbReference type="InterPro" id="IPR025110">
    <property type="entry name" value="AMP-bd_C"/>
</dbReference>
<reference evidence="6" key="1">
    <citation type="submission" date="2012-02" db="EMBL/GenBank/DDBJ databases">
        <title>Whole genome shotgun sequence of Gordonia otitidis NBRC 100426.</title>
        <authorList>
            <person name="Yoshida I."/>
            <person name="Hosoyama A."/>
            <person name="Tsuchikane K."/>
            <person name="Katsumata H."/>
            <person name="Yamazaki S."/>
            <person name="Fujita N."/>
        </authorList>
    </citation>
    <scope>NUCLEOTIDE SEQUENCE [LARGE SCALE GENOMIC DNA]</scope>
    <source>
        <strain evidence="6">NBRC 100426</strain>
    </source>
</reference>
<dbReference type="STRING" id="1108044.GOOTI_005_01100"/>
<dbReference type="SUPFAM" id="SSF56801">
    <property type="entry name" value="Acetyl-CoA synthetase-like"/>
    <property type="match status" value="2"/>
</dbReference>
<feature type="region of interest" description="Disordered" evidence="4">
    <location>
        <begin position="2649"/>
        <end position="2677"/>
    </location>
</feature>
<organism evidence="6 7">
    <name type="scientific">Gordonia otitidis (strain DSM 44809 / CCUG 52243 / JCM 12355 / NBRC 100426 / IFM 10032)</name>
    <dbReference type="NCBI Taxonomy" id="1108044"/>
    <lineage>
        <taxon>Bacteria</taxon>
        <taxon>Bacillati</taxon>
        <taxon>Actinomycetota</taxon>
        <taxon>Actinomycetes</taxon>
        <taxon>Mycobacteriales</taxon>
        <taxon>Gordoniaceae</taxon>
        <taxon>Gordonia</taxon>
    </lineage>
</organism>
<dbReference type="PANTHER" id="PTHR45527">
    <property type="entry name" value="NONRIBOSOMAL PEPTIDE SYNTHETASE"/>
    <property type="match status" value="1"/>
</dbReference>
<accession>H5TG23</accession>
<dbReference type="InterPro" id="IPR001242">
    <property type="entry name" value="Condensation_dom"/>
</dbReference>
<dbReference type="InterPro" id="IPR009081">
    <property type="entry name" value="PP-bd_ACP"/>
</dbReference>
<dbReference type="InterPro" id="IPR023213">
    <property type="entry name" value="CAT-like_dom_sf"/>
</dbReference>
<dbReference type="PROSITE" id="PS00012">
    <property type="entry name" value="PHOSPHOPANTETHEINE"/>
    <property type="match status" value="1"/>
</dbReference>
<dbReference type="InterPro" id="IPR020845">
    <property type="entry name" value="AMP-binding_CS"/>
</dbReference>
<dbReference type="Gene3D" id="3.30.300.30">
    <property type="match status" value="2"/>
</dbReference>
<evidence type="ECO:0000256" key="3">
    <source>
        <dbReference type="ARBA" id="ARBA00022553"/>
    </source>
</evidence>
<dbReference type="NCBIfam" id="TIGR01733">
    <property type="entry name" value="AA-adenyl-dom"/>
    <property type="match status" value="2"/>
</dbReference>
<keyword evidence="3" id="KW-0597">Phosphoprotein</keyword>
<dbReference type="RefSeq" id="WP_007236699.1">
    <property type="nucleotide sequence ID" value="NZ_BAFB01000005.1"/>
</dbReference>
<dbReference type="FunFam" id="3.40.50.980:FF:000002">
    <property type="entry name" value="Enterobactin synthetase component F"/>
    <property type="match status" value="1"/>
</dbReference>
<dbReference type="UniPathway" id="UPA00011"/>
<dbReference type="Gene3D" id="3.30.559.10">
    <property type="entry name" value="Chloramphenicol acetyltransferase-like domain"/>
    <property type="match status" value="3"/>
</dbReference>
<dbReference type="Proteomes" id="UP000005038">
    <property type="component" value="Unassembled WGS sequence"/>
</dbReference>
<dbReference type="InterPro" id="IPR036736">
    <property type="entry name" value="ACP-like_sf"/>
</dbReference>
<dbReference type="EMBL" id="BAFB01000005">
    <property type="protein sequence ID" value="GAB32431.1"/>
    <property type="molecule type" value="Genomic_DNA"/>
</dbReference>
<dbReference type="SMART" id="SM00823">
    <property type="entry name" value="PKS_PP"/>
    <property type="match status" value="2"/>
</dbReference>
<feature type="domain" description="Carrier" evidence="5">
    <location>
        <begin position="960"/>
        <end position="1035"/>
    </location>
</feature>
<dbReference type="CDD" id="cd19540">
    <property type="entry name" value="LCL_NRPS-like"/>
    <property type="match status" value="2"/>
</dbReference>
<dbReference type="Pfam" id="PF00550">
    <property type="entry name" value="PP-binding"/>
    <property type="match status" value="2"/>
</dbReference>
<dbReference type="Pfam" id="PF00668">
    <property type="entry name" value="Condensation"/>
    <property type="match status" value="3"/>
</dbReference>
<dbReference type="GO" id="GO:0031177">
    <property type="term" value="F:phosphopantetheine binding"/>
    <property type="evidence" value="ECO:0007669"/>
    <property type="project" value="InterPro"/>
</dbReference>
<dbReference type="GO" id="GO:0003824">
    <property type="term" value="F:catalytic activity"/>
    <property type="evidence" value="ECO:0007669"/>
    <property type="project" value="InterPro"/>
</dbReference>
<keyword evidence="2" id="KW-0596">Phosphopantetheine</keyword>